<dbReference type="STRING" id="37916.MCHLDSM_03598"/>
<sequence precursor="true">MRRIARAAVTAAALLVAAGPMLAGAGTASGESAGAVMPFAEKLRRCDFSQIKYVGGSYYGRATAVLRTEGGDVAADVTFFTGVPNTRYDVRLIQMPRTSAAGCGDGAPGVASAALFTDGAGSGTVTVRGPRMPGATGAWLSLTRPASNSQQPEEFYTTDFIASL</sequence>
<organism evidence="2 3">
    <name type="scientific">Mycolicibacterium chlorophenolicum</name>
    <dbReference type="NCBI Taxonomy" id="37916"/>
    <lineage>
        <taxon>Bacteria</taxon>
        <taxon>Bacillati</taxon>
        <taxon>Actinomycetota</taxon>
        <taxon>Actinomycetes</taxon>
        <taxon>Mycobacteriales</taxon>
        <taxon>Mycobacteriaceae</taxon>
        <taxon>Mycolicibacterium</taxon>
    </lineage>
</organism>
<proteinExistence type="predicted"/>
<dbReference type="AlphaFoldDB" id="A0A0J6W0W3"/>
<reference evidence="2 3" key="1">
    <citation type="journal article" date="2015" name="Genome Biol. Evol.">
        <title>Characterization of Three Mycobacterium spp. with Potential Use in Bioremediation by Genome Sequencing and Comparative Genomics.</title>
        <authorList>
            <person name="Das S."/>
            <person name="Pettersson B.M."/>
            <person name="Behra P.R."/>
            <person name="Ramesh M."/>
            <person name="Dasgupta S."/>
            <person name="Bhattacharya A."/>
            <person name="Kirsebom L.A."/>
        </authorList>
    </citation>
    <scope>NUCLEOTIDE SEQUENCE [LARGE SCALE GENOMIC DNA]</scope>
    <source>
        <strain evidence="2 3">DSM 43826</strain>
    </source>
</reference>
<gene>
    <name evidence="2" type="ORF">MCHLDSM_03598</name>
</gene>
<protein>
    <recommendedName>
        <fullName evidence="4">Secreted protein</fullName>
    </recommendedName>
</protein>
<accession>A0A0J6W0W3</accession>
<keyword evidence="1" id="KW-0732">Signal</keyword>
<name>A0A0J6W0W3_9MYCO</name>
<evidence type="ECO:0000313" key="3">
    <source>
        <dbReference type="Proteomes" id="UP000036513"/>
    </source>
</evidence>
<feature type="signal peptide" evidence="1">
    <location>
        <begin position="1"/>
        <end position="23"/>
    </location>
</feature>
<dbReference type="EMBL" id="JYNL01000030">
    <property type="protein sequence ID" value="KMO75378.1"/>
    <property type="molecule type" value="Genomic_DNA"/>
</dbReference>
<evidence type="ECO:0008006" key="4">
    <source>
        <dbReference type="Google" id="ProtNLM"/>
    </source>
</evidence>
<keyword evidence="3" id="KW-1185">Reference proteome</keyword>
<dbReference type="Proteomes" id="UP000036513">
    <property type="component" value="Unassembled WGS sequence"/>
</dbReference>
<evidence type="ECO:0000313" key="2">
    <source>
        <dbReference type="EMBL" id="KMO75378.1"/>
    </source>
</evidence>
<evidence type="ECO:0000256" key="1">
    <source>
        <dbReference type="SAM" id="SignalP"/>
    </source>
</evidence>
<dbReference type="PATRIC" id="fig|37916.4.peg.3532"/>
<comment type="caution">
    <text evidence="2">The sequence shown here is derived from an EMBL/GenBank/DDBJ whole genome shotgun (WGS) entry which is preliminary data.</text>
</comment>
<dbReference type="RefSeq" id="WP_048471059.1">
    <property type="nucleotide sequence ID" value="NZ_JYNL01000030.1"/>
</dbReference>
<feature type="chain" id="PRO_5038638883" description="Secreted protein" evidence="1">
    <location>
        <begin position="24"/>
        <end position="164"/>
    </location>
</feature>